<evidence type="ECO:0000313" key="2">
    <source>
        <dbReference type="EMBL" id="KAB8298930.1"/>
    </source>
</evidence>
<accession>A0A5N6K852</accession>
<evidence type="ECO:0000313" key="3">
    <source>
        <dbReference type="Proteomes" id="UP000326757"/>
    </source>
</evidence>
<proteinExistence type="predicted"/>
<evidence type="ECO:0000256" key="1">
    <source>
        <dbReference type="SAM" id="SignalP"/>
    </source>
</evidence>
<keyword evidence="3" id="KW-1185">Reference proteome</keyword>
<feature type="signal peptide" evidence="1">
    <location>
        <begin position="1"/>
        <end position="16"/>
    </location>
</feature>
<feature type="chain" id="PRO_5025060934" evidence="1">
    <location>
        <begin position="17"/>
        <end position="249"/>
    </location>
</feature>
<comment type="caution">
    <text evidence="2">The sequence shown here is derived from an EMBL/GenBank/DDBJ whole genome shotgun (WGS) entry which is preliminary data.</text>
</comment>
<keyword evidence="1" id="KW-0732">Signal</keyword>
<dbReference type="EMBL" id="VIGI01000006">
    <property type="protein sequence ID" value="KAB8298930.1"/>
    <property type="molecule type" value="Genomic_DNA"/>
</dbReference>
<gene>
    <name evidence="2" type="ORF">EYC80_001083</name>
</gene>
<protein>
    <submittedName>
        <fullName evidence="2">Uncharacterized protein</fullName>
    </submittedName>
</protein>
<dbReference type="Proteomes" id="UP000326757">
    <property type="component" value="Unassembled WGS sequence"/>
</dbReference>
<dbReference type="OrthoDB" id="3547739at2759"/>
<reference evidence="2 3" key="1">
    <citation type="submission" date="2019-06" db="EMBL/GenBank/DDBJ databases">
        <title>Genome Sequence of the Brown Rot Fungal Pathogen Monilinia laxa.</title>
        <authorList>
            <person name="De Miccolis Angelini R.M."/>
            <person name="Landi L."/>
            <person name="Abate D."/>
            <person name="Pollastro S."/>
            <person name="Romanazzi G."/>
            <person name="Faretra F."/>
        </authorList>
    </citation>
    <scope>NUCLEOTIDE SEQUENCE [LARGE SCALE GENOMIC DNA]</scope>
    <source>
        <strain evidence="2 3">Mlax316</strain>
    </source>
</reference>
<sequence length="249" mass="28796">MKLFTTICLLAGITAATHTELHGEPKAKDLTGLSLMPPGAPNKPNPWAIDHANLNNPTHWSLDLSCDYNSKNLNLVCSWIVWNFETATPQPIRRDMNTFQFELMSDKTGRETGRRQLFFTTFFAPIKVTPQNLPPYYRRNQYGIETIHFMFPMKVSCVRETGADSILWCEKWMQDLGTEDRQIQLERELHRIMVLVRQPGSIKSESDINVDLKEDFSFQINSNKRRTQGYIQKTPHPVPNRIIHSVYDS</sequence>
<dbReference type="AlphaFoldDB" id="A0A5N6K852"/>
<organism evidence="2 3">
    <name type="scientific">Monilinia laxa</name>
    <name type="common">Brown rot fungus</name>
    <name type="synonym">Sclerotinia laxa</name>
    <dbReference type="NCBI Taxonomy" id="61186"/>
    <lineage>
        <taxon>Eukaryota</taxon>
        <taxon>Fungi</taxon>
        <taxon>Dikarya</taxon>
        <taxon>Ascomycota</taxon>
        <taxon>Pezizomycotina</taxon>
        <taxon>Leotiomycetes</taxon>
        <taxon>Helotiales</taxon>
        <taxon>Sclerotiniaceae</taxon>
        <taxon>Monilinia</taxon>
    </lineage>
</organism>
<name>A0A5N6K852_MONLA</name>